<evidence type="ECO:0000313" key="2">
    <source>
        <dbReference type="Proteomes" id="UP000593906"/>
    </source>
</evidence>
<dbReference type="AlphaFoldDB" id="A0A7S7RHC0"/>
<dbReference type="VEuPathDB" id="CryptoDB:CPATCC_0026850"/>
<dbReference type="Gene3D" id="2.40.128.20">
    <property type="match status" value="1"/>
</dbReference>
<evidence type="ECO:0000313" key="1">
    <source>
        <dbReference type="EMBL" id="QOY42834.1"/>
    </source>
</evidence>
<accession>A0A7S7RHC0</accession>
<gene>
    <name evidence="1" type="ORF">CPATCC_000514</name>
</gene>
<dbReference type="EMBL" id="CP044421">
    <property type="protein sequence ID" value="QOY42834.1"/>
    <property type="molecule type" value="Genomic_DNA"/>
</dbReference>
<proteinExistence type="predicted"/>
<dbReference type="InterPro" id="IPR012674">
    <property type="entry name" value="Calycin"/>
</dbReference>
<reference evidence="1 2" key="1">
    <citation type="submission" date="2019-09" db="EMBL/GenBank/DDBJ databases">
        <title>Consistent, comparative and evidence-based genome assembly and annotation for Cryptosporidium parvum, C. hominis and C. tyzzeri.</title>
        <authorList>
            <person name="Baptista R.P."/>
            <person name="Li Y."/>
            <person name="Sateriale A."/>
            <person name="Ansell B."/>
            <person name="Jex A."/>
            <person name="Sanders M."/>
            <person name="Brooks K."/>
            <person name="Tracey A."/>
            <person name="Berriman M."/>
            <person name="Striepen B."/>
            <person name="Cotton J.A."/>
            <person name="Kissinger J.C."/>
        </authorList>
    </citation>
    <scope>NUCLEOTIDE SEQUENCE [LARGE SCALE GENOMIC DNA]</scope>
    <source>
        <strain evidence="1 2">IOWA-ATCC</strain>
    </source>
</reference>
<protein>
    <submittedName>
        <fullName evidence="1">Uncharacterized protein</fullName>
    </submittedName>
</protein>
<dbReference type="Proteomes" id="UP000593906">
    <property type="component" value="Chromosome 2"/>
</dbReference>
<dbReference type="SUPFAM" id="SSF50814">
    <property type="entry name" value="Lipocalins"/>
    <property type="match status" value="1"/>
</dbReference>
<name>A0A7S7RHC0_CRYPV</name>
<organism evidence="1 2">
    <name type="scientific">Cryptosporidium parvum</name>
    <dbReference type="NCBI Taxonomy" id="5807"/>
    <lineage>
        <taxon>Eukaryota</taxon>
        <taxon>Sar</taxon>
        <taxon>Alveolata</taxon>
        <taxon>Apicomplexa</taxon>
        <taxon>Conoidasida</taxon>
        <taxon>Coccidia</taxon>
        <taxon>Eucoccidiorida</taxon>
        <taxon>Eimeriorina</taxon>
        <taxon>Cryptosporidiidae</taxon>
        <taxon>Cryptosporidium</taxon>
    </lineage>
</organism>
<sequence>MCDCFTFLKQKEDYSEFRTYDFGEHFEISITSVESPGDGQISLDGTSTLYDEIMFCYSQLLENDDYNLYVPIEGNPNFLVKEELPKLLSNVGFKENFINYKKNNQNVIEKLDDLKKRNEKNQKCIQDLVGSWQIISEESDNMEQFLQKIGVGMLKRKVINKGSYTLKVEISNEKLLVIKIEPFFGPTQILNWDLSGEIFIEKNPEVGIWRNRVEFIEFKHEKTNNQLVTAICMTRESENLPGKVIETRWTQPGDENTKIKFIRYRFIDEFGKCTIDVFRAFKPK</sequence>